<dbReference type="eggNOG" id="COG1929">
    <property type="taxonomic scope" value="Bacteria"/>
</dbReference>
<keyword evidence="3 4" id="KW-0418">Kinase</keyword>
<organism evidence="5 6">
    <name type="scientific">Anaerococcus lactolyticus S7-1-13</name>
    <dbReference type="NCBI Taxonomy" id="1284686"/>
    <lineage>
        <taxon>Bacteria</taxon>
        <taxon>Bacillati</taxon>
        <taxon>Bacillota</taxon>
        <taxon>Tissierellia</taxon>
        <taxon>Tissierellales</taxon>
        <taxon>Peptoniphilaceae</taxon>
        <taxon>Anaerococcus</taxon>
    </lineage>
</organism>
<protein>
    <submittedName>
        <fullName evidence="5">Glycerate kinase</fullName>
    </submittedName>
</protein>
<comment type="caution">
    <text evidence="5">The sequence shown here is derived from an EMBL/GenBank/DDBJ whole genome shotgun (WGS) entry which is preliminary data.</text>
</comment>
<dbReference type="SUPFAM" id="SSF110738">
    <property type="entry name" value="Glycerate kinase I"/>
    <property type="match status" value="1"/>
</dbReference>
<dbReference type="Pfam" id="PF02595">
    <property type="entry name" value="Gly_kinase"/>
    <property type="match status" value="1"/>
</dbReference>
<evidence type="ECO:0000256" key="1">
    <source>
        <dbReference type="ARBA" id="ARBA00006284"/>
    </source>
</evidence>
<dbReference type="Proteomes" id="UP000029579">
    <property type="component" value="Unassembled WGS sequence"/>
</dbReference>
<dbReference type="PANTHER" id="PTHR21599">
    <property type="entry name" value="GLYCERATE KINASE"/>
    <property type="match status" value="1"/>
</dbReference>
<reference evidence="5 6" key="1">
    <citation type="submission" date="2014-07" db="EMBL/GenBank/DDBJ databases">
        <authorList>
            <person name="McCorrison J."/>
            <person name="Sanka R."/>
            <person name="Torralba M."/>
            <person name="Gillis M."/>
            <person name="Haft D.H."/>
            <person name="Methe B."/>
            <person name="Sutton G."/>
            <person name="Nelson K.E."/>
        </authorList>
    </citation>
    <scope>NUCLEOTIDE SEQUENCE [LARGE SCALE GENOMIC DNA]</scope>
    <source>
        <strain evidence="5 6">S7-1-13</strain>
    </source>
</reference>
<proteinExistence type="inferred from homology"/>
<sequence>MNIAVLIDSFKGSLSSLEAGNIIKEAITKINKNENITVKPIADGGEGMVESLSELKGADTIKVEVKDPLLRDIEAEYIVVDNEEISEDKIAIIEMSSASGLTLIANELSPIKASTYGVGDIIIDALDRGVKEFIIGIGGSATNDVGIGMLTRLGVKFLDETNERVHPSAYGINDLKHIDVSSLDPRIKECKFSIACDVTNPLVGKNGSAYIFGPQKGADEKQVEELNSLHMAFHEKTKEIMKDADCDYPGSGAAGGLGYAFKNYLNAELSSGIGLILKLINAEEIIKDADIVITGEGRLDHQSAYGKTPIGVAKLAKKYDKPVIAFSGVATNDANIVNDEGIDAFFPIIGEVISIDEAMDKQVASNNLSRCVEQVFRLIYKFR</sequence>
<dbReference type="AlphaFoldDB" id="A0A095YEK3"/>
<dbReference type="RefSeq" id="WP_037326483.1">
    <property type="nucleotide sequence ID" value="NZ_JRMW01000021.1"/>
</dbReference>
<accession>A0A095YEK3</accession>
<dbReference type="PANTHER" id="PTHR21599:SF0">
    <property type="entry name" value="GLYCERATE KINASE"/>
    <property type="match status" value="1"/>
</dbReference>
<name>A0A095YEK3_9FIRM</name>
<evidence type="ECO:0000313" key="5">
    <source>
        <dbReference type="EMBL" id="KGF05007.1"/>
    </source>
</evidence>
<dbReference type="GO" id="GO:0031388">
    <property type="term" value="P:organic acid phosphorylation"/>
    <property type="evidence" value="ECO:0007669"/>
    <property type="project" value="UniProtKB-UniRule"/>
</dbReference>
<dbReference type="Gene3D" id="3.40.50.10350">
    <property type="entry name" value="Glycerate kinase, domain 1"/>
    <property type="match status" value="1"/>
</dbReference>
<dbReference type="NCBIfam" id="TIGR00045">
    <property type="entry name" value="glycerate kinase"/>
    <property type="match status" value="1"/>
</dbReference>
<dbReference type="PIRSF" id="PIRSF006078">
    <property type="entry name" value="GlxK"/>
    <property type="match status" value="1"/>
</dbReference>
<dbReference type="InterPro" id="IPR036129">
    <property type="entry name" value="Glycerate_kinase_sf"/>
</dbReference>
<dbReference type="InterPro" id="IPR018197">
    <property type="entry name" value="Glycerate_kinase_RE-like"/>
</dbReference>
<dbReference type="Gene3D" id="3.90.1510.10">
    <property type="entry name" value="Glycerate kinase, domain 2"/>
    <property type="match status" value="1"/>
</dbReference>
<evidence type="ECO:0000256" key="4">
    <source>
        <dbReference type="PIRNR" id="PIRNR006078"/>
    </source>
</evidence>
<dbReference type="InterPro" id="IPR004381">
    <property type="entry name" value="Glycerate_kinase"/>
</dbReference>
<evidence type="ECO:0000313" key="6">
    <source>
        <dbReference type="Proteomes" id="UP000029579"/>
    </source>
</evidence>
<comment type="similarity">
    <text evidence="1 4">Belongs to the glycerate kinase type-1 family.</text>
</comment>
<evidence type="ECO:0000256" key="2">
    <source>
        <dbReference type="ARBA" id="ARBA00022679"/>
    </source>
</evidence>
<keyword evidence="2 4" id="KW-0808">Transferase</keyword>
<dbReference type="OrthoDB" id="9774290at2"/>
<gene>
    <name evidence="5" type="ORF">HMPREF1630_01715</name>
</gene>
<dbReference type="GO" id="GO:0008887">
    <property type="term" value="F:glycerate kinase activity"/>
    <property type="evidence" value="ECO:0007669"/>
    <property type="project" value="UniProtKB-UniRule"/>
</dbReference>
<dbReference type="InterPro" id="IPR018193">
    <property type="entry name" value="Glyc_kinase_flavodox-like_fold"/>
</dbReference>
<evidence type="ECO:0000256" key="3">
    <source>
        <dbReference type="ARBA" id="ARBA00022777"/>
    </source>
</evidence>
<dbReference type="EMBL" id="JRMW01000021">
    <property type="protein sequence ID" value="KGF05007.1"/>
    <property type="molecule type" value="Genomic_DNA"/>
</dbReference>